<dbReference type="InterPro" id="IPR006685">
    <property type="entry name" value="MscS_channel_2nd"/>
</dbReference>
<dbReference type="GO" id="GO:0016020">
    <property type="term" value="C:membrane"/>
    <property type="evidence" value="ECO:0007669"/>
    <property type="project" value="InterPro"/>
</dbReference>
<dbReference type="EMBL" id="JH767139">
    <property type="protein sequence ID" value="EQC39159.1"/>
    <property type="molecule type" value="Genomic_DNA"/>
</dbReference>
<dbReference type="GeneID" id="19944092"/>
<feature type="transmembrane region" description="Helical" evidence="2">
    <location>
        <begin position="15"/>
        <end position="35"/>
    </location>
</feature>
<evidence type="ECO:0000259" key="3">
    <source>
        <dbReference type="Pfam" id="PF00924"/>
    </source>
</evidence>
<gene>
    <name evidence="4" type="ORF">SDRG_03365</name>
</gene>
<dbReference type="OrthoDB" id="124973at2759"/>
<accession>T0QM53</accession>
<dbReference type="OMA" id="SSHTWFR"/>
<keyword evidence="5" id="KW-1185">Reference proteome</keyword>
<dbReference type="InParanoid" id="T0QM53"/>
<feature type="compositionally biased region" description="Pro residues" evidence="1">
    <location>
        <begin position="400"/>
        <end position="409"/>
    </location>
</feature>
<dbReference type="InterPro" id="IPR045275">
    <property type="entry name" value="MscS_archaea/bacteria_type"/>
</dbReference>
<dbReference type="Proteomes" id="UP000030762">
    <property type="component" value="Unassembled WGS sequence"/>
</dbReference>
<keyword evidence="2" id="KW-0812">Transmembrane</keyword>
<dbReference type="PANTHER" id="PTHR30221">
    <property type="entry name" value="SMALL-CONDUCTANCE MECHANOSENSITIVE CHANNEL"/>
    <property type="match status" value="1"/>
</dbReference>
<dbReference type="RefSeq" id="XP_008607220.1">
    <property type="nucleotide sequence ID" value="XM_008608998.1"/>
</dbReference>
<feature type="domain" description="Mechanosensitive ion channel MscS" evidence="3">
    <location>
        <begin position="192"/>
        <end position="252"/>
    </location>
</feature>
<keyword evidence="2" id="KW-1133">Transmembrane helix</keyword>
<dbReference type="eggNOG" id="ENOG502RIUF">
    <property type="taxonomic scope" value="Eukaryota"/>
</dbReference>
<sequence length="462" mass="51696">MALGDPADISITPSTWNYVGAVAIVVAAWFFRVEMIRVTLRLLMRGLAAQQRYRSIAGGLREFEKLVLYPLSYVVFMVFVWIALTITSALELPTVNTIVQIGIGIPMLWTVLQLCKFLHVMVLRRQGWDGHDDNTGKVMIVTEGIGVLQYVLCAVVFYYFFLSQLQFDTVEIITTLILVLELLFLLSSHTWFRNVMGGLILLIDEPIKSGSHIKVLEIEGVVEHMYLQFFTVRQYDQGLAIVPNGILLTHEVHVRSKSLDARIVLDVHLAHETPPAHVRAFVRNADRFLSQHALASTSSAAKAHDEHITAAKLSLTQVLRRAVCEKTLPTAGATTSSSSTSSTSNAHPVRFWVTLDGLYRVQLVYYVHDHKFKHLIVEKRELALGLTSLLSTMGLSLYEPAPPTMPKAPPSTTRLPPIAEAFTDDDNSSVGRPESSRRDSDDMDETSGPYRRRRGQHDTMST</sequence>
<feature type="transmembrane region" description="Helical" evidence="2">
    <location>
        <begin position="66"/>
        <end position="86"/>
    </location>
</feature>
<feature type="transmembrane region" description="Helical" evidence="2">
    <location>
        <begin position="172"/>
        <end position="192"/>
    </location>
</feature>
<protein>
    <recommendedName>
        <fullName evidence="3">Mechanosensitive ion channel MscS domain-containing protein</fullName>
    </recommendedName>
</protein>
<reference evidence="4 5" key="1">
    <citation type="submission" date="2012-04" db="EMBL/GenBank/DDBJ databases">
        <title>The Genome Sequence of Saprolegnia declina VS20.</title>
        <authorList>
            <consortium name="The Broad Institute Genome Sequencing Platform"/>
            <person name="Russ C."/>
            <person name="Nusbaum C."/>
            <person name="Tyler B."/>
            <person name="van West P."/>
            <person name="Dieguez-Uribeondo J."/>
            <person name="de Bruijn I."/>
            <person name="Tripathy S."/>
            <person name="Jiang R."/>
            <person name="Young S.K."/>
            <person name="Zeng Q."/>
            <person name="Gargeya S."/>
            <person name="Fitzgerald M."/>
            <person name="Haas B."/>
            <person name="Abouelleil A."/>
            <person name="Alvarado L."/>
            <person name="Arachchi H.M."/>
            <person name="Berlin A."/>
            <person name="Chapman S.B."/>
            <person name="Goldberg J."/>
            <person name="Griggs A."/>
            <person name="Gujja S."/>
            <person name="Hansen M."/>
            <person name="Howarth C."/>
            <person name="Imamovic A."/>
            <person name="Larimer J."/>
            <person name="McCowen C."/>
            <person name="Montmayeur A."/>
            <person name="Murphy C."/>
            <person name="Neiman D."/>
            <person name="Pearson M."/>
            <person name="Priest M."/>
            <person name="Roberts A."/>
            <person name="Saif S."/>
            <person name="Shea T."/>
            <person name="Sisk P."/>
            <person name="Sykes S."/>
            <person name="Wortman J."/>
            <person name="Nusbaum C."/>
            <person name="Birren B."/>
        </authorList>
    </citation>
    <scope>NUCLEOTIDE SEQUENCE [LARGE SCALE GENOMIC DNA]</scope>
    <source>
        <strain evidence="4 5">VS20</strain>
    </source>
</reference>
<proteinExistence type="predicted"/>
<dbReference type="InterPro" id="IPR010920">
    <property type="entry name" value="LSM_dom_sf"/>
</dbReference>
<name>T0QM53_SAPDV</name>
<dbReference type="GO" id="GO:0008381">
    <property type="term" value="F:mechanosensitive monoatomic ion channel activity"/>
    <property type="evidence" value="ECO:0007669"/>
    <property type="project" value="InterPro"/>
</dbReference>
<dbReference type="VEuPathDB" id="FungiDB:SDRG_03365"/>
<dbReference type="SUPFAM" id="SSF50182">
    <property type="entry name" value="Sm-like ribonucleoproteins"/>
    <property type="match status" value="1"/>
</dbReference>
<organism evidence="4 5">
    <name type="scientific">Saprolegnia diclina (strain VS20)</name>
    <dbReference type="NCBI Taxonomy" id="1156394"/>
    <lineage>
        <taxon>Eukaryota</taxon>
        <taxon>Sar</taxon>
        <taxon>Stramenopiles</taxon>
        <taxon>Oomycota</taxon>
        <taxon>Saprolegniomycetes</taxon>
        <taxon>Saprolegniales</taxon>
        <taxon>Saprolegniaceae</taxon>
        <taxon>Saprolegnia</taxon>
    </lineage>
</organism>
<dbReference type="AlphaFoldDB" id="T0QM53"/>
<dbReference type="PANTHER" id="PTHR30221:SF1">
    <property type="entry name" value="SMALL-CONDUCTANCE MECHANOSENSITIVE CHANNEL"/>
    <property type="match status" value="1"/>
</dbReference>
<keyword evidence="2" id="KW-0472">Membrane</keyword>
<evidence type="ECO:0000313" key="4">
    <source>
        <dbReference type="EMBL" id="EQC39159.1"/>
    </source>
</evidence>
<evidence type="ECO:0000313" key="5">
    <source>
        <dbReference type="Proteomes" id="UP000030762"/>
    </source>
</evidence>
<evidence type="ECO:0000256" key="2">
    <source>
        <dbReference type="SAM" id="Phobius"/>
    </source>
</evidence>
<evidence type="ECO:0000256" key="1">
    <source>
        <dbReference type="SAM" id="MobiDB-lite"/>
    </source>
</evidence>
<feature type="transmembrane region" description="Helical" evidence="2">
    <location>
        <begin position="138"/>
        <end position="160"/>
    </location>
</feature>
<dbReference type="Pfam" id="PF00924">
    <property type="entry name" value="MS_channel_2nd"/>
    <property type="match status" value="1"/>
</dbReference>
<feature type="transmembrane region" description="Helical" evidence="2">
    <location>
        <begin position="98"/>
        <end position="118"/>
    </location>
</feature>
<feature type="region of interest" description="Disordered" evidence="1">
    <location>
        <begin position="400"/>
        <end position="462"/>
    </location>
</feature>